<proteinExistence type="predicted"/>
<dbReference type="Proteomes" id="UP000015104">
    <property type="component" value="Unassembled WGS sequence"/>
</dbReference>
<reference evidence="5" key="1">
    <citation type="submission" date="2011-08" db="EMBL/GenBank/DDBJ databases">
        <authorList>
            <person name="Rombauts S."/>
        </authorList>
    </citation>
    <scope>NUCLEOTIDE SEQUENCE</scope>
    <source>
        <strain evidence="5">London</strain>
    </source>
</reference>
<dbReference type="EMBL" id="CAEY01001943">
    <property type="status" value="NOT_ANNOTATED_CDS"/>
    <property type="molecule type" value="Genomic_DNA"/>
</dbReference>
<accession>T1KAT7</accession>
<dbReference type="EnsemblMetazoa" id="tetur08g01710.1">
    <property type="protein sequence ID" value="tetur08g01710.1"/>
    <property type="gene ID" value="tetur08g01710"/>
</dbReference>
<keyword evidence="1" id="KW-0175">Coiled coil</keyword>
<reference evidence="4" key="2">
    <citation type="submission" date="2015-06" db="UniProtKB">
        <authorList>
            <consortium name="EnsemblMetazoa"/>
        </authorList>
    </citation>
    <scope>IDENTIFICATION</scope>
</reference>
<keyword evidence="5" id="KW-1185">Reference proteome</keyword>
<evidence type="ECO:0000259" key="3">
    <source>
        <dbReference type="Pfam" id="PF05131"/>
    </source>
</evidence>
<feature type="region of interest" description="Disordered" evidence="2">
    <location>
        <begin position="116"/>
        <end position="183"/>
    </location>
</feature>
<feature type="compositionally biased region" description="Low complexity" evidence="2">
    <location>
        <begin position="245"/>
        <end position="261"/>
    </location>
</feature>
<evidence type="ECO:0000256" key="2">
    <source>
        <dbReference type="SAM" id="MobiDB-lite"/>
    </source>
</evidence>
<organism evidence="4 5">
    <name type="scientific">Tetranychus urticae</name>
    <name type="common">Two-spotted spider mite</name>
    <dbReference type="NCBI Taxonomy" id="32264"/>
    <lineage>
        <taxon>Eukaryota</taxon>
        <taxon>Metazoa</taxon>
        <taxon>Ecdysozoa</taxon>
        <taxon>Arthropoda</taxon>
        <taxon>Chelicerata</taxon>
        <taxon>Arachnida</taxon>
        <taxon>Acari</taxon>
        <taxon>Acariformes</taxon>
        <taxon>Trombidiformes</taxon>
        <taxon>Prostigmata</taxon>
        <taxon>Eleutherengona</taxon>
        <taxon>Raphignathae</taxon>
        <taxon>Tetranychoidea</taxon>
        <taxon>Tetranychidae</taxon>
        <taxon>Tetranychus</taxon>
    </lineage>
</organism>
<feature type="region of interest" description="Disordered" evidence="2">
    <location>
        <begin position="245"/>
        <end position="293"/>
    </location>
</feature>
<feature type="domain" description="Pep3/Vps18 beta-propeller" evidence="3">
    <location>
        <begin position="45"/>
        <end position="90"/>
    </location>
</feature>
<dbReference type="InterPro" id="IPR007810">
    <property type="entry name" value="Pep3/Vps18_beta-prop"/>
</dbReference>
<evidence type="ECO:0000313" key="5">
    <source>
        <dbReference type="Proteomes" id="UP000015104"/>
    </source>
</evidence>
<feature type="coiled-coil region" evidence="1">
    <location>
        <begin position="358"/>
        <end position="425"/>
    </location>
</feature>
<dbReference type="HOGENOM" id="CLU_2006813_0_0_1"/>
<sequence length="452" mass="49430">MLSPIEDNQSSKIHNQLPLNWLLTWTIWTTINQAKVYEDEEGKPPIFKRHKINFAPEDVITHLAVSNNQMILAMRNKKLLRIDLMNPDQPIAQLYAQSAFHSIKIMNRDKNAQFEDSNANNDALRDCSGDEGSAIEDDAPESFRVPLRSEPPLETFPDLLRVPTSTTNNSVTEDDTPESLVSAPVQPFRPTVSISKSVYRPFTSNLLNPSLSNNVQTSEGASNFNRAFIGPDISQVEPANSTIQISRIPQTSSSSRGSSTPAPLMFHPRPLPPLPVGSNLDDSSLPPRHQPGSSITNEVTNRIANHPHRSPINCLNLSSALYSTLDSNPSSSSSSLSSALAPINDAIARVQSSIDALSRDVNERFAALENRLDSLTSLSNLGASFNINSSDYTNGSGEIGSDSLKKIIKEQRQELQNERQEFLLSFANALKFAAESSTQGEASVSKTNGTGH</sequence>
<dbReference type="AlphaFoldDB" id="T1KAT7"/>
<evidence type="ECO:0000256" key="1">
    <source>
        <dbReference type="SAM" id="Coils"/>
    </source>
</evidence>
<protein>
    <recommendedName>
        <fullName evidence="3">Pep3/Vps18 beta-propeller domain-containing protein</fullName>
    </recommendedName>
</protein>
<name>T1KAT7_TETUR</name>
<evidence type="ECO:0000313" key="4">
    <source>
        <dbReference type="EnsemblMetazoa" id="tetur08g01710.1"/>
    </source>
</evidence>
<dbReference type="Pfam" id="PF05131">
    <property type="entry name" value="Pep3_Vps18"/>
    <property type="match status" value="1"/>
</dbReference>